<reference evidence="1" key="2">
    <citation type="submission" date="2020-09" db="EMBL/GenBank/DDBJ databases">
        <authorList>
            <person name="Sun Q."/>
            <person name="Kim S."/>
        </authorList>
    </citation>
    <scope>NUCLEOTIDE SEQUENCE</scope>
    <source>
        <strain evidence="1">KCTC 42731</strain>
    </source>
</reference>
<accession>A0A919BCG6</accession>
<protein>
    <submittedName>
        <fullName evidence="1">Uncharacterized protein</fullName>
    </submittedName>
</protein>
<reference evidence="1" key="1">
    <citation type="journal article" date="2014" name="Int. J. Syst. Evol. Microbiol.">
        <title>Complete genome sequence of Corynebacterium casei LMG S-19264T (=DSM 44701T), isolated from a smear-ripened cheese.</title>
        <authorList>
            <consortium name="US DOE Joint Genome Institute (JGI-PGF)"/>
            <person name="Walter F."/>
            <person name="Albersmeier A."/>
            <person name="Kalinowski J."/>
            <person name="Ruckert C."/>
        </authorList>
    </citation>
    <scope>NUCLEOTIDE SEQUENCE</scope>
    <source>
        <strain evidence="1">KCTC 42731</strain>
    </source>
</reference>
<dbReference type="RefSeq" id="WP_189767054.1">
    <property type="nucleotide sequence ID" value="NZ_BNCK01000001.1"/>
</dbReference>
<dbReference type="AlphaFoldDB" id="A0A919BCG6"/>
<dbReference type="Proteomes" id="UP000623842">
    <property type="component" value="Unassembled WGS sequence"/>
</dbReference>
<keyword evidence="2" id="KW-1185">Reference proteome</keyword>
<gene>
    <name evidence="1" type="ORF">GCM10017161_04210</name>
</gene>
<organism evidence="1 2">
    <name type="scientific">Thalassotalea marina</name>
    <dbReference type="NCBI Taxonomy" id="1673741"/>
    <lineage>
        <taxon>Bacteria</taxon>
        <taxon>Pseudomonadati</taxon>
        <taxon>Pseudomonadota</taxon>
        <taxon>Gammaproteobacteria</taxon>
        <taxon>Alteromonadales</taxon>
        <taxon>Colwelliaceae</taxon>
        <taxon>Thalassotalea</taxon>
    </lineage>
</organism>
<dbReference type="EMBL" id="BNCK01000001">
    <property type="protein sequence ID" value="GHF80117.1"/>
    <property type="molecule type" value="Genomic_DNA"/>
</dbReference>
<evidence type="ECO:0000313" key="2">
    <source>
        <dbReference type="Proteomes" id="UP000623842"/>
    </source>
</evidence>
<proteinExistence type="predicted"/>
<evidence type="ECO:0000313" key="1">
    <source>
        <dbReference type="EMBL" id="GHF80117.1"/>
    </source>
</evidence>
<comment type="caution">
    <text evidence="1">The sequence shown here is derived from an EMBL/GenBank/DDBJ whole genome shotgun (WGS) entry which is preliminary data.</text>
</comment>
<name>A0A919BCG6_9GAMM</name>
<sequence length="197" mass="22880">MNNKILLSVSCLFLLGLTFITFGLQGDGKLSLAAIVEVAKGKRSISEIFTPIQEEQLPQISYPEAYFKYDLDDQNTYYSALVDEGFAELYSLFVATNSDEEIYSFIQNKNKTAQSRYRLAIGYDEKNRRNISIYMKDQPLSQAEVTKLFLTRFNYIELKTMFADSDMLHKVDRQHLQYLTAILSFDRQGNFVDLRRR</sequence>